<feature type="transmembrane region" description="Helical" evidence="1">
    <location>
        <begin position="353"/>
        <end position="372"/>
    </location>
</feature>
<dbReference type="Pfam" id="PF04087">
    <property type="entry name" value="DUF389"/>
    <property type="match status" value="1"/>
</dbReference>
<feature type="transmembrane region" description="Helical" evidence="1">
    <location>
        <begin position="323"/>
        <end position="341"/>
    </location>
</feature>
<dbReference type="Proteomes" id="UP001597351">
    <property type="component" value="Unassembled WGS sequence"/>
</dbReference>
<evidence type="ECO:0000313" key="2">
    <source>
        <dbReference type="EMBL" id="MFD1945237.1"/>
    </source>
</evidence>
<feature type="transmembrane region" description="Helical" evidence="1">
    <location>
        <begin position="415"/>
        <end position="435"/>
    </location>
</feature>
<organism evidence="2 3">
    <name type="scientific">Nocardioides aestuarii</name>
    <dbReference type="NCBI Taxonomy" id="252231"/>
    <lineage>
        <taxon>Bacteria</taxon>
        <taxon>Bacillati</taxon>
        <taxon>Actinomycetota</taxon>
        <taxon>Actinomycetes</taxon>
        <taxon>Propionibacteriales</taxon>
        <taxon>Nocardioidaceae</taxon>
        <taxon>Nocardioides</taxon>
    </lineage>
</organism>
<feature type="transmembrane region" description="Helical" evidence="1">
    <location>
        <begin position="49"/>
        <end position="69"/>
    </location>
</feature>
<dbReference type="EMBL" id="JBHUGD010000001">
    <property type="protein sequence ID" value="MFD1945237.1"/>
    <property type="molecule type" value="Genomic_DNA"/>
</dbReference>
<feature type="transmembrane region" description="Helical" evidence="1">
    <location>
        <begin position="378"/>
        <end position="403"/>
    </location>
</feature>
<protein>
    <submittedName>
        <fullName evidence="2">DUF389 domain-containing protein</fullName>
    </submittedName>
</protein>
<evidence type="ECO:0000256" key="1">
    <source>
        <dbReference type="SAM" id="Phobius"/>
    </source>
</evidence>
<proteinExistence type="predicted"/>
<feature type="transmembrane region" description="Helical" evidence="1">
    <location>
        <begin position="104"/>
        <end position="124"/>
    </location>
</feature>
<accession>A0ABW4THL5</accession>
<feature type="transmembrane region" description="Helical" evidence="1">
    <location>
        <begin position="21"/>
        <end position="43"/>
    </location>
</feature>
<dbReference type="PANTHER" id="PTHR20992:SF9">
    <property type="entry name" value="AT15442P-RELATED"/>
    <property type="match status" value="1"/>
</dbReference>
<keyword evidence="1" id="KW-0812">Transmembrane</keyword>
<feature type="transmembrane region" description="Helical" evidence="1">
    <location>
        <begin position="136"/>
        <end position="156"/>
    </location>
</feature>
<feature type="transmembrane region" description="Helical" evidence="1">
    <location>
        <begin position="224"/>
        <end position="243"/>
    </location>
</feature>
<evidence type="ECO:0000313" key="3">
    <source>
        <dbReference type="Proteomes" id="UP001597351"/>
    </source>
</evidence>
<keyword evidence="1" id="KW-0472">Membrane</keyword>
<dbReference type="RefSeq" id="WP_343915871.1">
    <property type="nucleotide sequence ID" value="NZ_BAAAJT010000002.1"/>
</dbReference>
<name>A0ABW4THL5_9ACTN</name>
<keyword evidence="1" id="KW-1133">Transmembrane helix</keyword>
<gene>
    <name evidence="2" type="ORF">ACFSDE_00395</name>
</gene>
<dbReference type="InterPro" id="IPR005240">
    <property type="entry name" value="DUF389"/>
</dbReference>
<comment type="caution">
    <text evidence="2">The sequence shown here is derived from an EMBL/GenBank/DDBJ whole genome shotgun (WGS) entry which is preliminary data.</text>
</comment>
<dbReference type="PANTHER" id="PTHR20992">
    <property type="entry name" value="AT15442P-RELATED"/>
    <property type="match status" value="1"/>
</dbReference>
<reference evidence="3" key="1">
    <citation type="journal article" date="2019" name="Int. J. Syst. Evol. Microbiol.">
        <title>The Global Catalogue of Microorganisms (GCM) 10K type strain sequencing project: providing services to taxonomists for standard genome sequencing and annotation.</title>
        <authorList>
            <consortium name="The Broad Institute Genomics Platform"/>
            <consortium name="The Broad Institute Genome Sequencing Center for Infectious Disease"/>
            <person name="Wu L."/>
            <person name="Ma J."/>
        </authorList>
    </citation>
    <scope>NUCLEOTIDE SEQUENCE [LARGE SCALE GENOMIC DNA]</scope>
    <source>
        <strain evidence="3">CGMCC 1.12477</strain>
    </source>
</reference>
<feature type="transmembrane region" description="Helical" evidence="1">
    <location>
        <begin position="283"/>
        <end position="303"/>
    </location>
</feature>
<feature type="transmembrane region" description="Helical" evidence="1">
    <location>
        <begin position="162"/>
        <end position="181"/>
    </location>
</feature>
<feature type="transmembrane region" description="Helical" evidence="1">
    <location>
        <begin position="249"/>
        <end position="271"/>
    </location>
</feature>
<sequence>MPESGSGAVAAGPGPWRRGWLVVRSLVGFRTVAALALLASWVLLPDVRAQVLTAFGVALVALAAAEAFTASRLAPAGRPAALLRAAAPAAGAAVLLVGELDDVARLPVAAGAVLVVRGLADLLAARLVGRQCGSTGWLTGLGLAGAGVGAAGLVLTDTFGQAAVVVLGVAWLAGAPASLLLPAHPSSGRLTTAPVPGVATMPLPRRGALADGVYFEAADARSRLVRFTVLLTVATVIATYGVLGGSVAAVIGAMIVAPLMMPIQALAVAIVAGSTRQARISALVLGLGVLLVVVLSTFLASTFRDLEVALLNDQVSGRTNPALTDLAVAVAAGVAGGFALLRDDVADSLPGVAIAVSLVPPLCVSGALLAGGDVRLSAGAFLLFAVNFVAIVVSTSVVLVLGGFGSPEPGDGRPLVTWGLGFALAMVVTAVPLGLSGVETLERETVESAVRLELVDWLDSDEPVDVLDLRVEGDTVAVLIASVDRPPATASLEAAVSDAVGHAVTVEVHWLAADRLD</sequence>
<feature type="transmembrane region" description="Helical" evidence="1">
    <location>
        <begin position="81"/>
        <end position="98"/>
    </location>
</feature>
<keyword evidence="3" id="KW-1185">Reference proteome</keyword>